<dbReference type="PANTHER" id="PTHR45138">
    <property type="entry name" value="REGULATORY COMPONENTS OF SENSORY TRANSDUCTION SYSTEM"/>
    <property type="match status" value="1"/>
</dbReference>
<dbReference type="NCBIfam" id="TIGR00254">
    <property type="entry name" value="GGDEF"/>
    <property type="match status" value="1"/>
</dbReference>
<evidence type="ECO:0000313" key="6">
    <source>
        <dbReference type="EMBL" id="ARM85013.1"/>
    </source>
</evidence>
<dbReference type="InterPro" id="IPR043128">
    <property type="entry name" value="Rev_trsase/Diguanyl_cyclase"/>
</dbReference>
<feature type="transmembrane region" description="Helical" evidence="4">
    <location>
        <begin position="170"/>
        <end position="193"/>
    </location>
</feature>
<evidence type="ECO:0000256" key="4">
    <source>
        <dbReference type="SAM" id="Phobius"/>
    </source>
</evidence>
<dbReference type="AlphaFoldDB" id="A0A1W6KC76"/>
<evidence type="ECO:0000256" key="1">
    <source>
        <dbReference type="ARBA" id="ARBA00001946"/>
    </source>
</evidence>
<evidence type="ECO:0000256" key="3">
    <source>
        <dbReference type="ARBA" id="ARBA00034247"/>
    </source>
</evidence>
<dbReference type="EMBL" id="CP020931">
    <property type="protein sequence ID" value="ARM85013.1"/>
    <property type="molecule type" value="Genomic_DNA"/>
</dbReference>
<dbReference type="EC" id="2.7.7.65" evidence="2"/>
<keyword evidence="6" id="KW-0808">Transferase</keyword>
<evidence type="ECO:0000256" key="2">
    <source>
        <dbReference type="ARBA" id="ARBA00012528"/>
    </source>
</evidence>
<feature type="transmembrane region" description="Helical" evidence="4">
    <location>
        <begin position="82"/>
        <end position="101"/>
    </location>
</feature>
<reference evidence="6 7" key="1">
    <citation type="submission" date="2017-04" db="EMBL/GenBank/DDBJ databases">
        <title>Genome Sequence of Marinobacter salarius strain SMR5 Isolated from a culture of the Diatom Skeletonema marinoi.</title>
        <authorList>
            <person name="Topel M."/>
            <person name="Pinder M.I.M."/>
            <person name="Johansson O.N."/>
            <person name="Kourtchenko O."/>
            <person name="Godhe A."/>
            <person name="Clarke A.K."/>
        </authorList>
    </citation>
    <scope>NUCLEOTIDE SEQUENCE [LARGE SCALE GENOMIC DNA]</scope>
    <source>
        <strain evidence="6 7">SMR5</strain>
    </source>
</reference>
<accession>A0A1W6KC76</accession>
<organism evidence="6 7">
    <name type="scientific">Marinobacter salarius</name>
    <dbReference type="NCBI Taxonomy" id="1420917"/>
    <lineage>
        <taxon>Bacteria</taxon>
        <taxon>Pseudomonadati</taxon>
        <taxon>Pseudomonadota</taxon>
        <taxon>Gammaproteobacteria</taxon>
        <taxon>Pseudomonadales</taxon>
        <taxon>Marinobacteraceae</taxon>
        <taxon>Marinobacter</taxon>
    </lineage>
</organism>
<dbReference type="GeneID" id="77256895"/>
<keyword evidence="4" id="KW-1133">Transmembrane helix</keyword>
<feature type="transmembrane region" description="Helical" evidence="4">
    <location>
        <begin position="50"/>
        <end position="70"/>
    </location>
</feature>
<dbReference type="RefSeq" id="WP_085681387.1">
    <property type="nucleotide sequence ID" value="NZ_CP020931.1"/>
</dbReference>
<feature type="domain" description="GGDEF" evidence="5">
    <location>
        <begin position="241"/>
        <end position="369"/>
    </location>
</feature>
<dbReference type="PROSITE" id="PS50887">
    <property type="entry name" value="GGDEF"/>
    <property type="match status" value="1"/>
</dbReference>
<name>A0A1W6KC76_9GAMM</name>
<dbReference type="PANTHER" id="PTHR45138:SF9">
    <property type="entry name" value="DIGUANYLATE CYCLASE DGCM-RELATED"/>
    <property type="match status" value="1"/>
</dbReference>
<dbReference type="InterPro" id="IPR050469">
    <property type="entry name" value="Diguanylate_Cyclase"/>
</dbReference>
<evidence type="ECO:0000313" key="7">
    <source>
        <dbReference type="Proteomes" id="UP000193100"/>
    </source>
</evidence>
<dbReference type="Pfam" id="PF00990">
    <property type="entry name" value="GGDEF"/>
    <property type="match status" value="1"/>
</dbReference>
<dbReference type="Gene3D" id="3.30.70.270">
    <property type="match status" value="1"/>
</dbReference>
<dbReference type="InterPro" id="IPR029787">
    <property type="entry name" value="Nucleotide_cyclase"/>
</dbReference>
<proteinExistence type="predicted"/>
<dbReference type="SUPFAM" id="SSF55073">
    <property type="entry name" value="Nucleotide cyclase"/>
    <property type="match status" value="1"/>
</dbReference>
<keyword evidence="6" id="KW-0548">Nucleotidyltransferase</keyword>
<protein>
    <recommendedName>
        <fullName evidence="2">diguanylate cyclase</fullName>
        <ecNumber evidence="2">2.7.7.65</ecNumber>
    </recommendedName>
</protein>
<feature type="transmembrane region" description="Helical" evidence="4">
    <location>
        <begin position="26"/>
        <end position="44"/>
    </location>
</feature>
<dbReference type="GO" id="GO:0052621">
    <property type="term" value="F:diguanylate cyclase activity"/>
    <property type="evidence" value="ECO:0007669"/>
    <property type="project" value="UniProtKB-EC"/>
</dbReference>
<sequence length="372" mass="40919">MDPAPGNHLQAVKIELNRLETYRRRTYLGVLALTVAIMMLSWAFREQGDPFITIAYPVFSVILTILGFAFWRRSLQLRTMEITLVAVVGTMILSRLAWHFAVGDPLGEHLLLLTGGHYWAVGIMIVGGFIALGFRGGMVTGVATLLFSGALTTQEVSQCFLAAGDHCQNWVYLLRIHLFLTVLLVLTSAGTLLRERSWSAFARAETLHHWANTDPLCGLANRRGADRFLSAEAALADRYQRPLTIILIDIDEFKSINDDYGHEVGDAVIREFAAILSKTVREVDLAARWGGDEFLVATPGVDLRSARHAAQRCRRAIERAPIAGVSVTATVGIAEYLPGQGIEDAISRADAMLYRAKAAGRNRVITEACELA</sequence>
<comment type="cofactor">
    <cofactor evidence="1">
        <name>Mg(2+)</name>
        <dbReference type="ChEBI" id="CHEBI:18420"/>
    </cofactor>
</comment>
<dbReference type="CDD" id="cd01949">
    <property type="entry name" value="GGDEF"/>
    <property type="match status" value="1"/>
</dbReference>
<dbReference type="FunFam" id="3.30.70.270:FF:000001">
    <property type="entry name" value="Diguanylate cyclase domain protein"/>
    <property type="match status" value="1"/>
</dbReference>
<keyword evidence="4" id="KW-0472">Membrane</keyword>
<dbReference type="STRING" id="1420917.AU15_19960"/>
<keyword evidence="4" id="KW-0812">Transmembrane</keyword>
<dbReference type="Proteomes" id="UP000193100">
    <property type="component" value="Chromosome"/>
</dbReference>
<feature type="transmembrane region" description="Helical" evidence="4">
    <location>
        <begin position="116"/>
        <end position="134"/>
    </location>
</feature>
<comment type="catalytic activity">
    <reaction evidence="3">
        <text>2 GTP = 3',3'-c-di-GMP + 2 diphosphate</text>
        <dbReference type="Rhea" id="RHEA:24898"/>
        <dbReference type="ChEBI" id="CHEBI:33019"/>
        <dbReference type="ChEBI" id="CHEBI:37565"/>
        <dbReference type="ChEBI" id="CHEBI:58805"/>
        <dbReference type="EC" id="2.7.7.65"/>
    </reaction>
</comment>
<dbReference type="InterPro" id="IPR000160">
    <property type="entry name" value="GGDEF_dom"/>
</dbReference>
<gene>
    <name evidence="6" type="primary">vdcA</name>
    <name evidence="6" type="ORF">MARSALSMR5_02967</name>
</gene>
<evidence type="ECO:0000259" key="5">
    <source>
        <dbReference type="PROSITE" id="PS50887"/>
    </source>
</evidence>
<dbReference type="SMART" id="SM00267">
    <property type="entry name" value="GGDEF"/>
    <property type="match status" value="1"/>
</dbReference>